<keyword evidence="2" id="KW-1185">Reference proteome</keyword>
<name>A0ABC8SG70_9AQUA</name>
<dbReference type="EMBL" id="CAUOFW020002747">
    <property type="protein sequence ID" value="CAK9155845.1"/>
    <property type="molecule type" value="Genomic_DNA"/>
</dbReference>
<comment type="caution">
    <text evidence="1">The sequence shown here is derived from an EMBL/GenBank/DDBJ whole genome shotgun (WGS) entry which is preliminary data.</text>
</comment>
<evidence type="ECO:0000313" key="2">
    <source>
        <dbReference type="Proteomes" id="UP001642360"/>
    </source>
</evidence>
<evidence type="ECO:0000313" key="1">
    <source>
        <dbReference type="EMBL" id="CAK9155845.1"/>
    </source>
</evidence>
<dbReference type="Proteomes" id="UP001642360">
    <property type="component" value="Unassembled WGS sequence"/>
</dbReference>
<sequence>MDSLVFIWPNQSSFNHLIFLNQLYICFGREDKLHNQTSTVIQLIKCPRLLTLLFSSLDHNDHEFPFGIKPYKEMKADVLRHQIAYHSNFFSQARSLVRKGDVISVTDPSLVGSVKIESIWRVTEVAIQCVEQHGASRPKMQEIILAIQDAIKIEKGTDISASSGCSKTQSSRKTLLTSFLDIESPDLSNGCLIPTAR</sequence>
<protein>
    <submittedName>
        <fullName evidence="1">Uncharacterized protein</fullName>
    </submittedName>
</protein>
<dbReference type="Gene3D" id="1.10.510.10">
    <property type="entry name" value="Transferase(Phosphotransferase) domain 1"/>
    <property type="match status" value="1"/>
</dbReference>
<proteinExistence type="predicted"/>
<reference evidence="1 2" key="1">
    <citation type="submission" date="2024-02" db="EMBL/GenBank/DDBJ databases">
        <authorList>
            <person name="Vignale AGUSTIN F."/>
            <person name="Sosa J E."/>
            <person name="Modenutti C."/>
        </authorList>
    </citation>
    <scope>NUCLEOTIDE SEQUENCE [LARGE SCALE GENOMIC DNA]</scope>
</reference>
<accession>A0ABC8SG70</accession>
<gene>
    <name evidence="1" type="ORF">ILEXP_LOCUS24258</name>
</gene>
<organism evidence="1 2">
    <name type="scientific">Ilex paraguariensis</name>
    <name type="common">yerba mate</name>
    <dbReference type="NCBI Taxonomy" id="185542"/>
    <lineage>
        <taxon>Eukaryota</taxon>
        <taxon>Viridiplantae</taxon>
        <taxon>Streptophyta</taxon>
        <taxon>Embryophyta</taxon>
        <taxon>Tracheophyta</taxon>
        <taxon>Spermatophyta</taxon>
        <taxon>Magnoliopsida</taxon>
        <taxon>eudicotyledons</taxon>
        <taxon>Gunneridae</taxon>
        <taxon>Pentapetalae</taxon>
        <taxon>asterids</taxon>
        <taxon>campanulids</taxon>
        <taxon>Aquifoliales</taxon>
        <taxon>Aquifoliaceae</taxon>
        <taxon>Ilex</taxon>
    </lineage>
</organism>
<dbReference type="AlphaFoldDB" id="A0ABC8SG70"/>